<evidence type="ECO:0000256" key="2">
    <source>
        <dbReference type="SAM" id="Phobius"/>
    </source>
</evidence>
<protein>
    <recommendedName>
        <fullName evidence="4">CcmD family protein</fullName>
    </recommendedName>
</protein>
<keyword evidence="2" id="KW-1133">Transmembrane helix</keyword>
<evidence type="ECO:0000256" key="1">
    <source>
        <dbReference type="SAM" id="MobiDB-lite"/>
    </source>
</evidence>
<evidence type="ECO:0000313" key="3">
    <source>
        <dbReference type="EMBL" id="XAY03267.1"/>
    </source>
</evidence>
<organism evidence="3">
    <name type="scientific">Paraconexibacter sp. AEG42_29</name>
    <dbReference type="NCBI Taxonomy" id="2997339"/>
    <lineage>
        <taxon>Bacteria</taxon>
        <taxon>Bacillati</taxon>
        <taxon>Actinomycetota</taxon>
        <taxon>Thermoleophilia</taxon>
        <taxon>Solirubrobacterales</taxon>
        <taxon>Paraconexibacteraceae</taxon>
        <taxon>Paraconexibacter</taxon>
    </lineage>
</organism>
<reference evidence="3" key="1">
    <citation type="submission" date="2022-12" db="EMBL/GenBank/DDBJ databases">
        <title>Paraconexibacter alkalitolerans sp. nov. and Baekduia alba sp. nov., isolated from soil and emended description of the genera Paraconexibacter (Chun et al., 2020) and Baekduia (An et al., 2020).</title>
        <authorList>
            <person name="Vieira S."/>
            <person name="Huber K.J."/>
            <person name="Geppert A."/>
            <person name="Wolf J."/>
            <person name="Neumann-Schaal M."/>
            <person name="Muesken M."/>
            <person name="Overmann J."/>
        </authorList>
    </citation>
    <scope>NUCLEOTIDE SEQUENCE</scope>
    <source>
        <strain evidence="3">AEG42_29</strain>
    </source>
</reference>
<name>A0AAU7ANQ3_9ACTN</name>
<sequence>MAKRKKQDKAGDADGGAPAEVVAGPRALRLADHPRATGQIRTVRSWVSLVAFLVVLVFSLRAGASLEDGLLRAMEAGAIGYLIAWAAMVVAWRQLAQAEIESARRRIVAAMLELEAAGESTPTRPAA</sequence>
<evidence type="ECO:0008006" key="4">
    <source>
        <dbReference type="Google" id="ProtNLM"/>
    </source>
</evidence>
<feature type="transmembrane region" description="Helical" evidence="2">
    <location>
        <begin position="76"/>
        <end position="96"/>
    </location>
</feature>
<proteinExistence type="predicted"/>
<accession>A0AAU7ANQ3</accession>
<dbReference type="RefSeq" id="WP_354699821.1">
    <property type="nucleotide sequence ID" value="NZ_CP114014.1"/>
</dbReference>
<gene>
    <name evidence="3" type="ORF">DSM112329_00079</name>
</gene>
<dbReference type="KEGG" id="parq:DSM112329_00079"/>
<dbReference type="EMBL" id="CP114014">
    <property type="protein sequence ID" value="XAY03267.1"/>
    <property type="molecule type" value="Genomic_DNA"/>
</dbReference>
<dbReference type="AlphaFoldDB" id="A0AAU7ANQ3"/>
<feature type="transmembrane region" description="Helical" evidence="2">
    <location>
        <begin position="45"/>
        <end position="64"/>
    </location>
</feature>
<keyword evidence="2" id="KW-0812">Transmembrane</keyword>
<feature type="region of interest" description="Disordered" evidence="1">
    <location>
        <begin position="1"/>
        <end position="20"/>
    </location>
</feature>
<keyword evidence="2" id="KW-0472">Membrane</keyword>